<evidence type="ECO:0000259" key="5">
    <source>
        <dbReference type="Pfam" id="PF05726"/>
    </source>
</evidence>
<dbReference type="InterPro" id="IPR011051">
    <property type="entry name" value="RmlC_Cupin_sf"/>
</dbReference>
<protein>
    <submittedName>
        <fullName evidence="6">Pirin</fullName>
    </submittedName>
</protein>
<organism evidence="6 7">
    <name type="scientific">Colletotrichum higginsianum</name>
    <dbReference type="NCBI Taxonomy" id="80884"/>
    <lineage>
        <taxon>Eukaryota</taxon>
        <taxon>Fungi</taxon>
        <taxon>Dikarya</taxon>
        <taxon>Ascomycota</taxon>
        <taxon>Pezizomycotina</taxon>
        <taxon>Sordariomycetes</taxon>
        <taxon>Hypocreomycetidae</taxon>
        <taxon>Glomerellales</taxon>
        <taxon>Glomerellaceae</taxon>
        <taxon>Colletotrichum</taxon>
        <taxon>Colletotrichum destructivum species complex</taxon>
    </lineage>
</organism>
<evidence type="ECO:0000259" key="4">
    <source>
        <dbReference type="Pfam" id="PF02678"/>
    </source>
</evidence>
<dbReference type="OrthoDB" id="198735at2759"/>
<feature type="binding site" evidence="2">
    <location>
        <position position="56"/>
    </location>
    <ligand>
        <name>Fe cation</name>
        <dbReference type="ChEBI" id="CHEBI:24875"/>
    </ligand>
</feature>
<evidence type="ECO:0000256" key="2">
    <source>
        <dbReference type="PIRSR" id="PIRSR006232-1"/>
    </source>
</evidence>
<comment type="cofactor">
    <cofactor evidence="2">
        <name>Fe cation</name>
        <dbReference type="ChEBI" id="CHEBI:24875"/>
    </cofactor>
    <text evidence="2">Binds 1 Fe cation per subunit.</text>
</comment>
<dbReference type="InterPro" id="IPR003829">
    <property type="entry name" value="Pirin_N_dom"/>
</dbReference>
<name>A0A4T0W2E3_9PEZI</name>
<dbReference type="Gene3D" id="2.60.120.10">
    <property type="entry name" value="Jelly Rolls"/>
    <property type="match status" value="2"/>
</dbReference>
<evidence type="ECO:0000256" key="3">
    <source>
        <dbReference type="RuleBase" id="RU003457"/>
    </source>
</evidence>
<sequence length="306" mass="33447">MSRSRAINLVFRAPEQAEGAGARVRRSIGSAKKRNFSPFLMFDHMSGSTGAGFPDHPHRGQETVSYILKGAVEHEDFAGNKGILRAGDLQFMTAGRGIMHSEQPLPDDDGTPGAGFQLWVDLPKHLKMCEPRYRDLHANEIPHARLDDGRVNIKVISGKAGGVDSVKDLAYTPVWYLDVEIKPGGSITQPLPQGWNAFAYLFEGSAVFGAKGSGGRSSADTFDAVIFEREGDVVDIEVPASAVGGARLVLIAGQVLDQPIAQHGPFVMTSREEVQQAVEDFYMHKNGFERAKDWRSESSKKKGMMY</sequence>
<reference evidence="6 7" key="1">
    <citation type="journal article" date="2019" name="Genome Biol. Evol.">
        <title>Genomic Plasticity Mediated by Transposable Elements in the Plant Pathogenic Fungus Colletotrichum higginsianum.</title>
        <authorList>
            <person name="Tsushima A."/>
            <person name="Gan P."/>
            <person name="Kumakura N."/>
            <person name="Narusaka M."/>
            <person name="Takano Y."/>
            <person name="Narusaka Y."/>
            <person name="Shirasu K."/>
        </authorList>
    </citation>
    <scope>NUCLEOTIDE SEQUENCE [LARGE SCALE GENOMIC DNA]</scope>
    <source>
        <strain evidence="6 7">MAFF305635-RFP</strain>
    </source>
</reference>
<feature type="binding site" evidence="2">
    <location>
        <position position="100"/>
    </location>
    <ligand>
        <name>Fe cation</name>
        <dbReference type="ChEBI" id="CHEBI:24875"/>
    </ligand>
</feature>
<gene>
    <name evidence="6" type="ORF">CH35J_005336</name>
</gene>
<dbReference type="CDD" id="cd02909">
    <property type="entry name" value="cupin_pirin_N"/>
    <property type="match status" value="1"/>
</dbReference>
<dbReference type="PIRSF" id="PIRSF006232">
    <property type="entry name" value="Pirin"/>
    <property type="match status" value="1"/>
</dbReference>
<dbReference type="CDD" id="cd02247">
    <property type="entry name" value="cupin_pirin_C"/>
    <property type="match status" value="1"/>
</dbReference>
<dbReference type="PANTHER" id="PTHR13903">
    <property type="entry name" value="PIRIN-RELATED"/>
    <property type="match status" value="1"/>
</dbReference>
<feature type="binding site" evidence="2">
    <location>
        <position position="102"/>
    </location>
    <ligand>
        <name>Fe cation</name>
        <dbReference type="ChEBI" id="CHEBI:24875"/>
    </ligand>
</feature>
<feature type="domain" description="Pirin N-terminal" evidence="4">
    <location>
        <begin position="22"/>
        <end position="120"/>
    </location>
</feature>
<dbReference type="GO" id="GO:0046872">
    <property type="term" value="F:metal ion binding"/>
    <property type="evidence" value="ECO:0007669"/>
    <property type="project" value="UniProtKB-KW"/>
</dbReference>
<evidence type="ECO:0000256" key="1">
    <source>
        <dbReference type="ARBA" id="ARBA00008416"/>
    </source>
</evidence>
<keyword evidence="2" id="KW-0408">Iron</keyword>
<evidence type="ECO:0000313" key="7">
    <source>
        <dbReference type="Proteomes" id="UP000305883"/>
    </source>
</evidence>
<dbReference type="EMBL" id="MWPZ01000004">
    <property type="protein sequence ID" value="TIC99384.1"/>
    <property type="molecule type" value="Genomic_DNA"/>
</dbReference>
<dbReference type="AlphaFoldDB" id="A0A4T0W2E3"/>
<proteinExistence type="inferred from homology"/>
<evidence type="ECO:0000313" key="6">
    <source>
        <dbReference type="EMBL" id="TIC99384.1"/>
    </source>
</evidence>
<dbReference type="InterPro" id="IPR014710">
    <property type="entry name" value="RmlC-like_jellyroll"/>
</dbReference>
<comment type="caution">
    <text evidence="6">The sequence shown here is derived from an EMBL/GenBank/DDBJ whole genome shotgun (WGS) entry which is preliminary data.</text>
</comment>
<comment type="similarity">
    <text evidence="1 3">Belongs to the pirin family.</text>
</comment>
<dbReference type="InterPro" id="IPR012093">
    <property type="entry name" value="Pirin"/>
</dbReference>
<dbReference type="PANTHER" id="PTHR13903:SF8">
    <property type="entry name" value="PIRIN"/>
    <property type="match status" value="1"/>
</dbReference>
<keyword evidence="2" id="KW-0479">Metal-binding</keyword>
<dbReference type="Pfam" id="PF02678">
    <property type="entry name" value="Pirin"/>
    <property type="match status" value="1"/>
</dbReference>
<feature type="domain" description="Pirin C-terminal" evidence="5">
    <location>
        <begin position="176"/>
        <end position="286"/>
    </location>
</feature>
<dbReference type="InterPro" id="IPR008778">
    <property type="entry name" value="Pirin_C_dom"/>
</dbReference>
<feature type="binding site" evidence="2">
    <location>
        <position position="58"/>
    </location>
    <ligand>
        <name>Fe cation</name>
        <dbReference type="ChEBI" id="CHEBI:24875"/>
    </ligand>
</feature>
<accession>A0A4T0W2E3</accession>
<dbReference type="SUPFAM" id="SSF51182">
    <property type="entry name" value="RmlC-like cupins"/>
    <property type="match status" value="1"/>
</dbReference>
<dbReference type="Pfam" id="PF05726">
    <property type="entry name" value="Pirin_C"/>
    <property type="match status" value="1"/>
</dbReference>
<dbReference type="Proteomes" id="UP000305883">
    <property type="component" value="Unassembled WGS sequence"/>
</dbReference>